<dbReference type="Pfam" id="PF12225">
    <property type="entry name" value="DUF5981"/>
    <property type="match status" value="1"/>
</dbReference>
<dbReference type="Gene3D" id="3.20.20.220">
    <property type="match status" value="1"/>
</dbReference>
<dbReference type="InterPro" id="IPR029041">
    <property type="entry name" value="FAD-linked_oxidoreductase-like"/>
</dbReference>
<dbReference type="OMA" id="NPLGYPH"/>
<evidence type="ECO:0000256" key="3">
    <source>
        <dbReference type="ARBA" id="ARBA00022630"/>
    </source>
</evidence>
<dbReference type="AlphaFoldDB" id="A0A832WL75"/>
<evidence type="ECO:0000256" key="2">
    <source>
        <dbReference type="ARBA" id="ARBA00004777"/>
    </source>
</evidence>
<evidence type="ECO:0000256" key="4">
    <source>
        <dbReference type="ARBA" id="ARBA00022827"/>
    </source>
</evidence>
<evidence type="ECO:0000256" key="5">
    <source>
        <dbReference type="ARBA" id="ARBA00023002"/>
    </source>
</evidence>
<evidence type="ECO:0000259" key="6">
    <source>
        <dbReference type="Pfam" id="PF12225"/>
    </source>
</evidence>
<dbReference type="PANTHER" id="PTHR38755:SF1">
    <property type="entry name" value="METHYLENE-TETRAHYDROFOLATE REDUCTASE C-TERMINAL DOMAIN-CONTAINING PROTEIN"/>
    <property type="match status" value="1"/>
</dbReference>
<evidence type="ECO:0000313" key="7">
    <source>
        <dbReference type="EMBL" id="HII61864.1"/>
    </source>
</evidence>
<dbReference type="GO" id="GO:0004489">
    <property type="term" value="F:methylenetetrahydrofolate reductase [NAD(P)H] activity"/>
    <property type="evidence" value="ECO:0007669"/>
    <property type="project" value="InterPro"/>
</dbReference>
<sequence length="336" mass="37577">MRILSCPKKLLNGPCGDVFNGTCRVSKKPCPWVYVLEKLDTLDGAPLLVEHPIVARFTLEDDVEIKKSKFIKDLEKGRAISVEFPIRVFESGFKDFKDNGYLFTVPDNPLGYPHVSSVALATWLKSKGFEVMPHVTGKDRNALAITSELRTAVEFNFEGVLLTTGDWPGLMLHAKPVFDLDSTNMIKLARLVFSGILPTGEKIEVKERPFVAGTMNPNYQEKLEGKRLARKIIAGVDVVFTQVVANVKVARKIPEIVKHSLKYSSREVPIVVSLLYPIKKELENALRSMGVEVGSKFEEVLEEVSSLEFAGINLIVFADDWMEKVEEALELVKEVV</sequence>
<dbReference type="GeneID" id="1443412"/>
<reference evidence="7" key="1">
    <citation type="journal article" date="2020" name="bioRxiv">
        <title>A rank-normalized archaeal taxonomy based on genome phylogeny resolves widespread incomplete and uneven classifications.</title>
        <authorList>
            <person name="Rinke C."/>
            <person name="Chuvochina M."/>
            <person name="Mussig A.J."/>
            <person name="Chaumeil P.-A."/>
            <person name="Waite D.W."/>
            <person name="Whitman W.B."/>
            <person name="Parks D.H."/>
            <person name="Hugenholtz P."/>
        </authorList>
    </citation>
    <scope>NUCLEOTIDE SEQUENCE</scope>
    <source>
        <strain evidence="7">UBA8834</strain>
    </source>
</reference>
<dbReference type="GO" id="GO:0006555">
    <property type="term" value="P:methionine metabolic process"/>
    <property type="evidence" value="ECO:0007669"/>
    <property type="project" value="InterPro"/>
</dbReference>
<dbReference type="PANTHER" id="PTHR38755">
    <property type="entry name" value="5,10-METHYLENETETRAHYDROFOLATE REDUCTASE"/>
    <property type="match status" value="1"/>
</dbReference>
<comment type="caution">
    <text evidence="7">The sequence shown here is derived from an EMBL/GenBank/DDBJ whole genome shotgun (WGS) entry which is preliminary data.</text>
</comment>
<name>A0A832WL75_PYRHR</name>
<dbReference type="RefSeq" id="WP_010885177.1">
    <property type="nucleotide sequence ID" value="NZ_DUJN01000008.1"/>
</dbReference>
<dbReference type="EMBL" id="DUJN01000008">
    <property type="protein sequence ID" value="HII61864.1"/>
    <property type="molecule type" value="Genomic_DNA"/>
</dbReference>
<organism evidence="7 8">
    <name type="scientific">Pyrococcus horikoshii</name>
    <dbReference type="NCBI Taxonomy" id="53953"/>
    <lineage>
        <taxon>Archaea</taxon>
        <taxon>Methanobacteriati</taxon>
        <taxon>Methanobacteriota</taxon>
        <taxon>Thermococci</taxon>
        <taxon>Thermococcales</taxon>
        <taxon>Thermococcaceae</taxon>
        <taxon>Pyrococcus</taxon>
    </lineage>
</organism>
<keyword evidence="4" id="KW-0274">FAD</keyword>
<dbReference type="UniPathway" id="UPA00193"/>
<keyword evidence="3" id="KW-0285">Flavoprotein</keyword>
<dbReference type="InterPro" id="IPR003171">
    <property type="entry name" value="Mehydrof_redctse-like"/>
</dbReference>
<protein>
    <submittedName>
        <fullName evidence="7">5,10-methylenetetrahydrofolate reductase</fullName>
    </submittedName>
</protein>
<evidence type="ECO:0000313" key="8">
    <source>
        <dbReference type="Proteomes" id="UP000617544"/>
    </source>
</evidence>
<dbReference type="Proteomes" id="UP000617544">
    <property type="component" value="Unassembled WGS sequence"/>
</dbReference>
<keyword evidence="5" id="KW-0560">Oxidoreductase</keyword>
<dbReference type="SMR" id="A0A832WL75"/>
<feature type="domain" description="Methylene-tetrahydrofolate reductase C-terminal-like" evidence="6">
    <location>
        <begin position="4"/>
        <end position="43"/>
    </location>
</feature>
<dbReference type="SUPFAM" id="SSF51730">
    <property type="entry name" value="FAD-linked oxidoreductase"/>
    <property type="match status" value="1"/>
</dbReference>
<dbReference type="GO" id="GO:0035999">
    <property type="term" value="P:tetrahydrofolate interconversion"/>
    <property type="evidence" value="ECO:0007669"/>
    <property type="project" value="UniProtKB-UniPathway"/>
</dbReference>
<dbReference type="Pfam" id="PF02219">
    <property type="entry name" value="MTHFR"/>
    <property type="match status" value="1"/>
</dbReference>
<comment type="cofactor">
    <cofactor evidence="1">
        <name>FAD</name>
        <dbReference type="ChEBI" id="CHEBI:57692"/>
    </cofactor>
</comment>
<comment type="pathway">
    <text evidence="2">One-carbon metabolism; tetrahydrofolate interconversion.</text>
</comment>
<dbReference type="InterPro" id="IPR022026">
    <property type="entry name" value="DUF5981"/>
</dbReference>
<proteinExistence type="predicted"/>
<evidence type="ECO:0000256" key="1">
    <source>
        <dbReference type="ARBA" id="ARBA00001974"/>
    </source>
</evidence>
<gene>
    <name evidence="7" type="ORF">HA331_09045</name>
</gene>
<accession>A0A832WL75</accession>